<organism evidence="3 4">
    <name type="scientific">Vitrella brassicaformis (strain CCMP3155)</name>
    <dbReference type="NCBI Taxonomy" id="1169540"/>
    <lineage>
        <taxon>Eukaryota</taxon>
        <taxon>Sar</taxon>
        <taxon>Alveolata</taxon>
        <taxon>Colpodellida</taxon>
        <taxon>Vitrellaceae</taxon>
        <taxon>Vitrella</taxon>
    </lineage>
</organism>
<gene>
    <name evidence="3" type="ORF">Vbra_3495</name>
</gene>
<protein>
    <recommendedName>
        <fullName evidence="5">DUF4203 domain-containing protein</fullName>
    </recommendedName>
</protein>
<feature type="transmembrane region" description="Helical" evidence="1">
    <location>
        <begin position="188"/>
        <end position="206"/>
    </location>
</feature>
<feature type="transmembrane region" description="Helical" evidence="1">
    <location>
        <begin position="76"/>
        <end position="95"/>
    </location>
</feature>
<name>A0A0G4H0G6_VITBC</name>
<feature type="transmembrane region" description="Helical" evidence="1">
    <location>
        <begin position="236"/>
        <end position="252"/>
    </location>
</feature>
<keyword evidence="1" id="KW-0812">Transmembrane</keyword>
<sequence length="278" mass="29817">MAAMAALSLLSVVVSDARMLARHSHYPLSPHPGAHTRSMLILSRQQQPTTNETHGAVPAAAEEEFAALPVHLIDRMYVTVQVLLYAFIIAFYLFMALTASSGDRRDLFVALTASLFAFFASLVVLVNVIPALSSVIGLAIATAVFIITAVVMAYQSDKLKPLVPVAIGIGLNWLHAATAILIPTKGLGLIGLVLPTLSCGFMLLSVGVFERESYDLISFFSLPTSFNLVGFKDGSLTLLWAAVFALGLYVHIKRERQHADALATLKARVLSDQPAAAT</sequence>
<feature type="transmembrane region" description="Helical" evidence="1">
    <location>
        <begin position="107"/>
        <end position="129"/>
    </location>
</feature>
<keyword evidence="2" id="KW-0732">Signal</keyword>
<dbReference type="AlphaFoldDB" id="A0A0G4H0G6"/>
<dbReference type="VEuPathDB" id="CryptoDB:Vbra_3495"/>
<keyword evidence="1" id="KW-1133">Transmembrane helix</keyword>
<evidence type="ECO:0008006" key="5">
    <source>
        <dbReference type="Google" id="ProtNLM"/>
    </source>
</evidence>
<evidence type="ECO:0000256" key="2">
    <source>
        <dbReference type="SAM" id="SignalP"/>
    </source>
</evidence>
<dbReference type="InParanoid" id="A0A0G4H0G6"/>
<evidence type="ECO:0000313" key="3">
    <source>
        <dbReference type="EMBL" id="CEM36903.1"/>
    </source>
</evidence>
<keyword evidence="4" id="KW-1185">Reference proteome</keyword>
<proteinExistence type="predicted"/>
<keyword evidence="1" id="KW-0472">Membrane</keyword>
<reference evidence="3 4" key="1">
    <citation type="submission" date="2014-11" db="EMBL/GenBank/DDBJ databases">
        <authorList>
            <person name="Zhu J."/>
            <person name="Qi W."/>
            <person name="Song R."/>
        </authorList>
    </citation>
    <scope>NUCLEOTIDE SEQUENCE [LARGE SCALE GENOMIC DNA]</scope>
</reference>
<feature type="signal peptide" evidence="2">
    <location>
        <begin position="1"/>
        <end position="17"/>
    </location>
</feature>
<dbReference type="EMBL" id="CDMY01000908">
    <property type="protein sequence ID" value="CEM36903.1"/>
    <property type="molecule type" value="Genomic_DNA"/>
</dbReference>
<evidence type="ECO:0000256" key="1">
    <source>
        <dbReference type="SAM" id="Phobius"/>
    </source>
</evidence>
<evidence type="ECO:0000313" key="4">
    <source>
        <dbReference type="Proteomes" id="UP000041254"/>
    </source>
</evidence>
<dbReference type="Proteomes" id="UP000041254">
    <property type="component" value="Unassembled WGS sequence"/>
</dbReference>
<feature type="transmembrane region" description="Helical" evidence="1">
    <location>
        <begin position="135"/>
        <end position="154"/>
    </location>
</feature>
<feature type="chain" id="PRO_5005190763" description="DUF4203 domain-containing protein" evidence="2">
    <location>
        <begin position="18"/>
        <end position="278"/>
    </location>
</feature>
<accession>A0A0G4H0G6</accession>
<feature type="transmembrane region" description="Helical" evidence="1">
    <location>
        <begin position="161"/>
        <end position="182"/>
    </location>
</feature>